<dbReference type="AlphaFoldDB" id="A0A7D5HDG2"/>
<organism evidence="1 2">
    <name type="scientific">Pseudomonas eucalypticola</name>
    <dbReference type="NCBI Taxonomy" id="2599595"/>
    <lineage>
        <taxon>Bacteria</taxon>
        <taxon>Pseudomonadati</taxon>
        <taxon>Pseudomonadota</taxon>
        <taxon>Gammaproteobacteria</taxon>
        <taxon>Pseudomonadales</taxon>
        <taxon>Pseudomonadaceae</taxon>
        <taxon>Pseudomonas</taxon>
    </lineage>
</organism>
<evidence type="ECO:0000313" key="2">
    <source>
        <dbReference type="Proteomes" id="UP000509568"/>
    </source>
</evidence>
<dbReference type="RefSeq" id="WP_176570799.1">
    <property type="nucleotide sequence ID" value="NZ_CP056030.1"/>
</dbReference>
<proteinExistence type="predicted"/>
<dbReference type="KEGG" id="pez:HWQ56_13405"/>
<reference evidence="1 2" key="1">
    <citation type="submission" date="2020-06" db="EMBL/GenBank/DDBJ databases">
        <title>Pseudomonas eucalypticola sp. nov., an endophyte of Eucalyptus dunnii leaves with biocontrol ability of eucalyptus leaf blight.</title>
        <authorList>
            <person name="Liu Y."/>
            <person name="Song Z."/>
            <person name="Zeng H."/>
            <person name="Lu M."/>
            <person name="Wang X."/>
            <person name="Lian X."/>
            <person name="Zhang Q."/>
        </authorList>
    </citation>
    <scope>NUCLEOTIDE SEQUENCE [LARGE SCALE GENOMIC DNA]</scope>
    <source>
        <strain evidence="1 2">NP-1</strain>
    </source>
</reference>
<gene>
    <name evidence="1" type="ORF">HWQ56_13405</name>
</gene>
<dbReference type="EMBL" id="CP056030">
    <property type="protein sequence ID" value="QKZ04730.1"/>
    <property type="molecule type" value="Genomic_DNA"/>
</dbReference>
<protein>
    <submittedName>
        <fullName evidence="1">Uncharacterized protein</fullName>
    </submittedName>
</protein>
<dbReference type="Proteomes" id="UP000509568">
    <property type="component" value="Chromosome"/>
</dbReference>
<accession>A0A7D5HDG2</accession>
<sequence length="488" mass="50754">MPNDKAAALVGSTATVYYDGVKDGVSSRSRRVTVRLVGQPVILAAPRLTGVTGTTYNLDLIIGSHQEVVVPAYGFMAVGQSVTLVWEGITASGSSVYQTWTRPIEQASQIGLPISFQVEKAYATALVGGSLRVSYRVASLGQAYASEVLLLAVSGQVNTLPAPETDPHFPGGQVDPGQVGNTVAVVVRANPALLPGDSISVHWHGRPDASINLTASFPSTGDLSVQIARVPYITGNANGAVDVWYDARRNGVIVGSSRFLTLTIGEAGQQPWPAPIVNDATGGQANPLSPIRPGTSNTPNTATVVLTDSRLAEGDTVSVVWRYLDGTPAANFSASVGSDRTGLVSVPSSVIATSLDSTIEVVCAVFRNGQLIGTSPALRLQVLGMPQSALPTPAIIQAPGADLDVSNLNGDATATVAAWPLIALGQRYWLRAHGNLSDGSATTIELASDRPVTSLNAVTHVIPLARLQALRDGSDLTLEMRVAFDSPA</sequence>
<keyword evidence="2" id="KW-1185">Reference proteome</keyword>
<name>A0A7D5HDG2_9PSED</name>
<evidence type="ECO:0000313" key="1">
    <source>
        <dbReference type="EMBL" id="QKZ04730.1"/>
    </source>
</evidence>